<sequence length="56" mass="6285">MRTRQSASTSHRMRAIGRPSMWCCPGPWTMLGASDLGATTRRRLNRNASVPREGRV</sequence>
<accession>A0AAJ0A9W8</accession>
<proteinExistence type="predicted"/>
<evidence type="ECO:0000313" key="3">
    <source>
        <dbReference type="Proteomes" id="UP001224890"/>
    </source>
</evidence>
<reference evidence="2" key="1">
    <citation type="submission" date="2021-06" db="EMBL/GenBank/DDBJ databases">
        <title>Comparative genomics, transcriptomics and evolutionary studies reveal genomic signatures of adaptation to plant cell wall in hemibiotrophic fungi.</title>
        <authorList>
            <consortium name="DOE Joint Genome Institute"/>
            <person name="Baroncelli R."/>
            <person name="Diaz J.F."/>
            <person name="Benocci T."/>
            <person name="Peng M."/>
            <person name="Battaglia E."/>
            <person name="Haridas S."/>
            <person name="Andreopoulos W."/>
            <person name="Labutti K."/>
            <person name="Pangilinan J."/>
            <person name="Floch G.L."/>
            <person name="Makela M.R."/>
            <person name="Henrissat B."/>
            <person name="Grigoriev I.V."/>
            <person name="Crouch J.A."/>
            <person name="De Vries R.P."/>
            <person name="Sukno S.A."/>
            <person name="Thon M.R."/>
        </authorList>
    </citation>
    <scope>NUCLEOTIDE SEQUENCE</scope>
    <source>
        <strain evidence="2">CBS 193.32</strain>
    </source>
</reference>
<dbReference type="EMBL" id="JAHMHR010000063">
    <property type="protein sequence ID" value="KAK1659229.1"/>
    <property type="molecule type" value="Genomic_DNA"/>
</dbReference>
<feature type="region of interest" description="Disordered" evidence="1">
    <location>
        <begin position="36"/>
        <end position="56"/>
    </location>
</feature>
<evidence type="ECO:0000313" key="2">
    <source>
        <dbReference type="EMBL" id="KAK1659229.1"/>
    </source>
</evidence>
<keyword evidence="3" id="KW-1185">Reference proteome</keyword>
<dbReference type="GeneID" id="85451588"/>
<comment type="caution">
    <text evidence="2">The sequence shown here is derived from an EMBL/GenBank/DDBJ whole genome shotgun (WGS) entry which is preliminary data.</text>
</comment>
<dbReference type="AlphaFoldDB" id="A0AAJ0A9W8"/>
<organism evidence="2 3">
    <name type="scientific">Colletotrichum godetiae</name>
    <dbReference type="NCBI Taxonomy" id="1209918"/>
    <lineage>
        <taxon>Eukaryota</taxon>
        <taxon>Fungi</taxon>
        <taxon>Dikarya</taxon>
        <taxon>Ascomycota</taxon>
        <taxon>Pezizomycotina</taxon>
        <taxon>Sordariomycetes</taxon>
        <taxon>Hypocreomycetidae</taxon>
        <taxon>Glomerellales</taxon>
        <taxon>Glomerellaceae</taxon>
        <taxon>Colletotrichum</taxon>
        <taxon>Colletotrichum acutatum species complex</taxon>
    </lineage>
</organism>
<gene>
    <name evidence="2" type="ORF">BDP55DRAFT_364040</name>
</gene>
<protein>
    <submittedName>
        <fullName evidence="2">Uncharacterized protein</fullName>
    </submittedName>
</protein>
<dbReference type="RefSeq" id="XP_060423993.1">
    <property type="nucleotide sequence ID" value="XM_060567062.1"/>
</dbReference>
<dbReference type="Proteomes" id="UP001224890">
    <property type="component" value="Unassembled WGS sequence"/>
</dbReference>
<name>A0AAJ0A9W8_9PEZI</name>
<evidence type="ECO:0000256" key="1">
    <source>
        <dbReference type="SAM" id="MobiDB-lite"/>
    </source>
</evidence>